<keyword evidence="9 10" id="KW-0472">Membrane</keyword>
<name>A0A9J6EPK0_RHIMP</name>
<comment type="caution">
    <text evidence="10">Lacks conserved residue(s) required for the propagation of feature annotation.</text>
</comment>
<dbReference type="PANTHER" id="PTHR12413">
    <property type="entry name" value="DOLICHYL GLYCOSYLTRANSFERASE"/>
    <property type="match status" value="1"/>
</dbReference>
<comment type="pathway">
    <text evidence="2 10">Protein modification; protein glycosylation.</text>
</comment>
<evidence type="ECO:0000256" key="8">
    <source>
        <dbReference type="ARBA" id="ARBA00022989"/>
    </source>
</evidence>
<evidence type="ECO:0000256" key="5">
    <source>
        <dbReference type="ARBA" id="ARBA00022679"/>
    </source>
</evidence>
<reference evidence="11" key="2">
    <citation type="submission" date="2021-09" db="EMBL/GenBank/DDBJ databases">
        <authorList>
            <person name="Jia N."/>
            <person name="Wang J."/>
            <person name="Shi W."/>
            <person name="Du L."/>
            <person name="Sun Y."/>
            <person name="Zhan W."/>
            <person name="Jiang J."/>
            <person name="Wang Q."/>
            <person name="Zhang B."/>
            <person name="Ji P."/>
            <person name="Sakyi L.B."/>
            <person name="Cui X."/>
            <person name="Yuan T."/>
            <person name="Jiang B."/>
            <person name="Yang W."/>
            <person name="Lam T.T.-Y."/>
            <person name="Chang Q."/>
            <person name="Ding S."/>
            <person name="Wang X."/>
            <person name="Zhu J."/>
            <person name="Ruan X."/>
            <person name="Zhao L."/>
            <person name="Wei J."/>
            <person name="Que T."/>
            <person name="Du C."/>
            <person name="Cheng J."/>
            <person name="Dai P."/>
            <person name="Han X."/>
            <person name="Huang E."/>
            <person name="Gao Y."/>
            <person name="Liu J."/>
            <person name="Shao H."/>
            <person name="Ye R."/>
            <person name="Li L."/>
            <person name="Wei W."/>
            <person name="Wang X."/>
            <person name="Wang C."/>
            <person name="Huo Q."/>
            <person name="Li W."/>
            <person name="Guo W."/>
            <person name="Chen H."/>
            <person name="Chen S."/>
            <person name="Zhou L."/>
            <person name="Zhou L."/>
            <person name="Ni X."/>
            <person name="Tian J."/>
            <person name="Zhou Y."/>
            <person name="Sheng Y."/>
            <person name="Liu T."/>
            <person name="Pan Y."/>
            <person name="Xia L."/>
            <person name="Li J."/>
            <person name="Zhao F."/>
            <person name="Cao W."/>
        </authorList>
    </citation>
    <scope>NUCLEOTIDE SEQUENCE</scope>
    <source>
        <strain evidence="11">Rmic-2018</strain>
        <tissue evidence="11">Larvae</tissue>
    </source>
</reference>
<dbReference type="EMBL" id="JABSTU010000003">
    <property type="protein sequence ID" value="KAH8035944.1"/>
    <property type="molecule type" value="Genomic_DNA"/>
</dbReference>
<feature type="transmembrane region" description="Helical" evidence="10">
    <location>
        <begin position="98"/>
        <end position="117"/>
    </location>
</feature>
<dbReference type="Proteomes" id="UP000821866">
    <property type="component" value="Chromosome 11"/>
</dbReference>
<keyword evidence="8 10" id="KW-1133">Transmembrane helix</keyword>
<sequence length="164" mass="18634">MRRPKIFPAESYVPCEYFTAYMKGSTHFDKVANIWCTLSIVVKLKNLYSPTALAFASMFPLLFKDGLVTPYFALVVLNLVFVYQAYLKDAARSGHVTLLFVLSLTGCIALNALHLTMPPPARYPDLHQLLNAAYSCGHFVLFLVYTHYLQFQLPASRFTKLKKK</sequence>
<feature type="transmembrane region" description="Helical" evidence="10">
    <location>
        <begin position="129"/>
        <end position="148"/>
    </location>
</feature>
<dbReference type="AlphaFoldDB" id="A0A9J6EPK0"/>
<keyword evidence="5 10" id="KW-0808">Transferase</keyword>
<accession>A0A9J6EPK0</accession>
<organism evidence="11 12">
    <name type="scientific">Rhipicephalus microplus</name>
    <name type="common">Cattle tick</name>
    <name type="synonym">Boophilus microplus</name>
    <dbReference type="NCBI Taxonomy" id="6941"/>
    <lineage>
        <taxon>Eukaryota</taxon>
        <taxon>Metazoa</taxon>
        <taxon>Ecdysozoa</taxon>
        <taxon>Arthropoda</taxon>
        <taxon>Chelicerata</taxon>
        <taxon>Arachnida</taxon>
        <taxon>Acari</taxon>
        <taxon>Parasitiformes</taxon>
        <taxon>Ixodida</taxon>
        <taxon>Ixodoidea</taxon>
        <taxon>Ixodidae</taxon>
        <taxon>Rhipicephalinae</taxon>
        <taxon>Rhipicephalus</taxon>
        <taxon>Boophilus</taxon>
    </lineage>
</organism>
<dbReference type="GO" id="GO:0005789">
    <property type="term" value="C:endoplasmic reticulum membrane"/>
    <property type="evidence" value="ECO:0007669"/>
    <property type="project" value="UniProtKB-SubCell"/>
</dbReference>
<dbReference type="InterPro" id="IPR004856">
    <property type="entry name" value="Glyco_trans_ALG6/ALG8"/>
</dbReference>
<evidence type="ECO:0000256" key="2">
    <source>
        <dbReference type="ARBA" id="ARBA00004922"/>
    </source>
</evidence>
<keyword evidence="6 10" id="KW-0812">Transmembrane</keyword>
<evidence type="ECO:0000256" key="10">
    <source>
        <dbReference type="RuleBase" id="RU363110"/>
    </source>
</evidence>
<dbReference type="GO" id="GO:0042281">
    <property type="term" value="F:dolichyl pyrophosphate Man9GlcNAc2 alpha-1,3-glucosyltransferase activity"/>
    <property type="evidence" value="ECO:0007669"/>
    <property type="project" value="TreeGrafter"/>
</dbReference>
<feature type="transmembrane region" description="Helical" evidence="10">
    <location>
        <begin position="69"/>
        <end position="86"/>
    </location>
</feature>
<evidence type="ECO:0000313" key="11">
    <source>
        <dbReference type="EMBL" id="KAH8035944.1"/>
    </source>
</evidence>
<comment type="caution">
    <text evidence="11">The sequence shown here is derived from an EMBL/GenBank/DDBJ whole genome shotgun (WGS) entry which is preliminary data.</text>
</comment>
<keyword evidence="12" id="KW-1185">Reference proteome</keyword>
<evidence type="ECO:0000256" key="6">
    <source>
        <dbReference type="ARBA" id="ARBA00022692"/>
    </source>
</evidence>
<dbReference type="EC" id="2.4.1.-" evidence="10"/>
<comment type="similarity">
    <text evidence="3 10">Belongs to the ALG6/ALG8 glucosyltransferase family.</text>
</comment>
<evidence type="ECO:0000256" key="9">
    <source>
        <dbReference type="ARBA" id="ARBA00023136"/>
    </source>
</evidence>
<dbReference type="Pfam" id="PF03155">
    <property type="entry name" value="Alg6_Alg8"/>
    <property type="match status" value="1"/>
</dbReference>
<dbReference type="PANTHER" id="PTHR12413:SF1">
    <property type="entry name" value="DOLICHYL PYROPHOSPHATE MAN9GLCNAC2 ALPHA-1,3-GLUCOSYLTRANSFERASE"/>
    <property type="match status" value="1"/>
</dbReference>
<protein>
    <recommendedName>
        <fullName evidence="10">Alpha-1,3-glucosyltransferase</fullName>
        <ecNumber evidence="10">2.4.1.-</ecNumber>
    </recommendedName>
</protein>
<keyword evidence="7 10" id="KW-0256">Endoplasmic reticulum</keyword>
<evidence type="ECO:0000256" key="3">
    <source>
        <dbReference type="ARBA" id="ARBA00008715"/>
    </source>
</evidence>
<gene>
    <name evidence="11" type="ORF">HPB51_013485</name>
</gene>
<dbReference type="VEuPathDB" id="VectorBase:LOC119180570"/>
<proteinExistence type="inferred from homology"/>
<keyword evidence="4 10" id="KW-0328">Glycosyltransferase</keyword>
<evidence type="ECO:0000256" key="1">
    <source>
        <dbReference type="ARBA" id="ARBA00004477"/>
    </source>
</evidence>
<evidence type="ECO:0000313" key="12">
    <source>
        <dbReference type="Proteomes" id="UP000821866"/>
    </source>
</evidence>
<reference evidence="11" key="1">
    <citation type="journal article" date="2020" name="Cell">
        <title>Large-Scale Comparative Analyses of Tick Genomes Elucidate Their Genetic Diversity and Vector Capacities.</title>
        <authorList>
            <consortium name="Tick Genome and Microbiome Consortium (TIGMIC)"/>
            <person name="Jia N."/>
            <person name="Wang J."/>
            <person name="Shi W."/>
            <person name="Du L."/>
            <person name="Sun Y."/>
            <person name="Zhan W."/>
            <person name="Jiang J.F."/>
            <person name="Wang Q."/>
            <person name="Zhang B."/>
            <person name="Ji P."/>
            <person name="Bell-Sakyi L."/>
            <person name="Cui X.M."/>
            <person name="Yuan T.T."/>
            <person name="Jiang B.G."/>
            <person name="Yang W.F."/>
            <person name="Lam T.T."/>
            <person name="Chang Q.C."/>
            <person name="Ding S.J."/>
            <person name="Wang X.J."/>
            <person name="Zhu J.G."/>
            <person name="Ruan X.D."/>
            <person name="Zhao L."/>
            <person name="Wei J.T."/>
            <person name="Ye R.Z."/>
            <person name="Que T.C."/>
            <person name="Du C.H."/>
            <person name="Zhou Y.H."/>
            <person name="Cheng J.X."/>
            <person name="Dai P.F."/>
            <person name="Guo W.B."/>
            <person name="Han X.H."/>
            <person name="Huang E.J."/>
            <person name="Li L.F."/>
            <person name="Wei W."/>
            <person name="Gao Y.C."/>
            <person name="Liu J.Z."/>
            <person name="Shao H.Z."/>
            <person name="Wang X."/>
            <person name="Wang C.C."/>
            <person name="Yang T.C."/>
            <person name="Huo Q.B."/>
            <person name="Li W."/>
            <person name="Chen H.Y."/>
            <person name="Chen S.E."/>
            <person name="Zhou L.G."/>
            <person name="Ni X.B."/>
            <person name="Tian J.H."/>
            <person name="Sheng Y."/>
            <person name="Liu T."/>
            <person name="Pan Y.S."/>
            <person name="Xia L.Y."/>
            <person name="Li J."/>
            <person name="Zhao F."/>
            <person name="Cao W.C."/>
        </authorList>
    </citation>
    <scope>NUCLEOTIDE SEQUENCE</scope>
    <source>
        <strain evidence="11">Rmic-2018</strain>
    </source>
</reference>
<evidence type="ECO:0000256" key="7">
    <source>
        <dbReference type="ARBA" id="ARBA00022824"/>
    </source>
</evidence>
<comment type="subcellular location">
    <subcellularLocation>
        <location evidence="1 10">Endoplasmic reticulum membrane</location>
        <topology evidence="1 10">Multi-pass membrane protein</topology>
    </subcellularLocation>
</comment>
<evidence type="ECO:0000256" key="4">
    <source>
        <dbReference type="ARBA" id="ARBA00022676"/>
    </source>
</evidence>